<comment type="caution">
    <text evidence="2">The sequence shown here is derived from an EMBL/GenBank/DDBJ whole genome shotgun (WGS) entry which is preliminary data.</text>
</comment>
<dbReference type="Pfam" id="PF22936">
    <property type="entry name" value="Pol_BBD"/>
    <property type="match status" value="1"/>
</dbReference>
<dbReference type="AlphaFoldDB" id="A0A4Y2TLA3"/>
<keyword evidence="3" id="KW-1185">Reference proteome</keyword>
<sequence>MRKVHRNATSKERSNTNRVFTESANEKNLCENIWILNSGASYHMVKDRIWFEKIIPGTKDIYLAGKTYLGETKVETRSIDSLLETTPDINEIDYKTKVSHFEISAEPVTNETYSFPFQTQTSHDATNTMGDESENSDD</sequence>
<proteinExistence type="predicted"/>
<gene>
    <name evidence="2" type="ORF">AVEN_212419_1</name>
</gene>
<dbReference type="EMBL" id="BGPR01028778">
    <property type="protein sequence ID" value="GBO00160.1"/>
    <property type="molecule type" value="Genomic_DNA"/>
</dbReference>
<dbReference type="Proteomes" id="UP000499080">
    <property type="component" value="Unassembled WGS sequence"/>
</dbReference>
<name>A0A4Y2TLA3_ARAVE</name>
<dbReference type="InterPro" id="IPR054722">
    <property type="entry name" value="PolX-like_BBD"/>
</dbReference>
<organism evidence="2 3">
    <name type="scientific">Araneus ventricosus</name>
    <name type="common">Orbweaver spider</name>
    <name type="synonym">Epeira ventricosa</name>
    <dbReference type="NCBI Taxonomy" id="182803"/>
    <lineage>
        <taxon>Eukaryota</taxon>
        <taxon>Metazoa</taxon>
        <taxon>Ecdysozoa</taxon>
        <taxon>Arthropoda</taxon>
        <taxon>Chelicerata</taxon>
        <taxon>Arachnida</taxon>
        <taxon>Araneae</taxon>
        <taxon>Araneomorphae</taxon>
        <taxon>Entelegynae</taxon>
        <taxon>Araneoidea</taxon>
        <taxon>Araneidae</taxon>
        <taxon>Araneus</taxon>
    </lineage>
</organism>
<accession>A0A4Y2TLA3</accession>
<protein>
    <recommendedName>
        <fullName evidence="1">Retrovirus-related Pol polyprotein from transposon TNT 1-94-like beta-barrel domain-containing protein</fullName>
    </recommendedName>
</protein>
<evidence type="ECO:0000313" key="3">
    <source>
        <dbReference type="Proteomes" id="UP000499080"/>
    </source>
</evidence>
<evidence type="ECO:0000259" key="1">
    <source>
        <dbReference type="Pfam" id="PF22936"/>
    </source>
</evidence>
<evidence type="ECO:0000313" key="2">
    <source>
        <dbReference type="EMBL" id="GBO00160.1"/>
    </source>
</evidence>
<feature type="domain" description="Retrovirus-related Pol polyprotein from transposon TNT 1-94-like beta-barrel" evidence="1">
    <location>
        <begin position="34"/>
        <end position="70"/>
    </location>
</feature>
<dbReference type="OrthoDB" id="7548346at2759"/>
<reference evidence="2 3" key="1">
    <citation type="journal article" date="2019" name="Sci. Rep.">
        <title>Orb-weaving spider Araneus ventricosus genome elucidates the spidroin gene catalogue.</title>
        <authorList>
            <person name="Kono N."/>
            <person name="Nakamura H."/>
            <person name="Ohtoshi R."/>
            <person name="Moran D.A.P."/>
            <person name="Shinohara A."/>
            <person name="Yoshida Y."/>
            <person name="Fujiwara M."/>
            <person name="Mori M."/>
            <person name="Tomita M."/>
            <person name="Arakawa K."/>
        </authorList>
    </citation>
    <scope>NUCLEOTIDE SEQUENCE [LARGE SCALE GENOMIC DNA]</scope>
</reference>